<comment type="caution">
    <text evidence="3">The sequence shown here is derived from an EMBL/GenBank/DDBJ whole genome shotgun (WGS) entry which is preliminary data.</text>
</comment>
<dbReference type="AlphaFoldDB" id="A0A815MHL0"/>
<organism evidence="3 6">
    <name type="scientific">Didymodactylos carnosus</name>
    <dbReference type="NCBI Taxonomy" id="1234261"/>
    <lineage>
        <taxon>Eukaryota</taxon>
        <taxon>Metazoa</taxon>
        <taxon>Spiralia</taxon>
        <taxon>Gnathifera</taxon>
        <taxon>Rotifera</taxon>
        <taxon>Eurotatoria</taxon>
        <taxon>Bdelloidea</taxon>
        <taxon>Philodinida</taxon>
        <taxon>Philodinidae</taxon>
        <taxon>Didymodactylos</taxon>
    </lineage>
</organism>
<dbReference type="Proteomes" id="UP000677228">
    <property type="component" value="Unassembled WGS sequence"/>
</dbReference>
<dbReference type="Proteomes" id="UP000663829">
    <property type="component" value="Unassembled WGS sequence"/>
</dbReference>
<evidence type="ECO:0000313" key="6">
    <source>
        <dbReference type="Proteomes" id="UP000663829"/>
    </source>
</evidence>
<dbReference type="GO" id="GO:0003723">
    <property type="term" value="F:RNA binding"/>
    <property type="evidence" value="ECO:0007669"/>
    <property type="project" value="TreeGrafter"/>
</dbReference>
<dbReference type="GO" id="GO:0000390">
    <property type="term" value="P:spliceosomal complex disassembly"/>
    <property type="evidence" value="ECO:0007669"/>
    <property type="project" value="TreeGrafter"/>
</dbReference>
<protein>
    <submittedName>
        <fullName evidence="3">Uncharacterized protein</fullName>
    </submittedName>
</protein>
<feature type="region of interest" description="Disordered" evidence="1">
    <location>
        <begin position="116"/>
        <end position="148"/>
    </location>
</feature>
<dbReference type="EMBL" id="CAJNOQ010018245">
    <property type="protein sequence ID" value="CAF1423049.1"/>
    <property type="molecule type" value="Genomic_DNA"/>
</dbReference>
<dbReference type="GO" id="GO:0071013">
    <property type="term" value="C:catalytic step 2 spliceosome"/>
    <property type="evidence" value="ECO:0007669"/>
    <property type="project" value="TreeGrafter"/>
</dbReference>
<dbReference type="EMBL" id="CAJOBC010083677">
    <property type="protein sequence ID" value="CAF4305202.1"/>
    <property type="molecule type" value="Genomic_DNA"/>
</dbReference>
<sequence length="279" mass="31780">MTLTVPTVTYRPMTFTVPTVTYRPMTFTVPTISYPHPTVTIPTITGHPATTGSVPSPPTSLYTCQLPNVNVLAQHVRAFFDHLIVTIESQRRLISRRRILCSGVFTRFRSVSPVHRSSKKKKYIDEDHKRKNDNDSPRQPKQKQMLDEPKAGTIYDGLVISIMQCCNKHQKVKIKVLAYTKTKMNLSMKDVDKKTGEDLNEEMTRKLRDEESIESSFVTQYLAEVGYTSRGKIASTQPHRVAAMSVAKRVAKDYSCRLEQEVGYTIRFEGYTSPETKIK</sequence>
<evidence type="ECO:0000313" key="4">
    <source>
        <dbReference type="EMBL" id="CAF4073707.1"/>
    </source>
</evidence>
<dbReference type="EMBL" id="CAJNOK010017641">
    <property type="protein sequence ID" value="CAF1267953.1"/>
    <property type="molecule type" value="Genomic_DNA"/>
</dbReference>
<dbReference type="Gene3D" id="3.40.50.300">
    <property type="entry name" value="P-loop containing nucleotide triphosphate hydrolases"/>
    <property type="match status" value="1"/>
</dbReference>
<feature type="compositionally biased region" description="Basic and acidic residues" evidence="1">
    <location>
        <begin position="123"/>
        <end position="148"/>
    </location>
</feature>
<dbReference type="Proteomes" id="UP000682733">
    <property type="component" value="Unassembled WGS sequence"/>
</dbReference>
<evidence type="ECO:0000313" key="2">
    <source>
        <dbReference type="EMBL" id="CAF1267953.1"/>
    </source>
</evidence>
<name>A0A815MHL0_9BILA</name>
<dbReference type="Proteomes" id="UP000681722">
    <property type="component" value="Unassembled WGS sequence"/>
</dbReference>
<reference evidence="3" key="1">
    <citation type="submission" date="2021-02" db="EMBL/GenBank/DDBJ databases">
        <authorList>
            <person name="Nowell W R."/>
        </authorList>
    </citation>
    <scope>NUCLEOTIDE SEQUENCE</scope>
</reference>
<dbReference type="EMBL" id="CAJOBA010039198">
    <property type="protein sequence ID" value="CAF4073707.1"/>
    <property type="molecule type" value="Genomic_DNA"/>
</dbReference>
<dbReference type="GO" id="GO:0003724">
    <property type="term" value="F:RNA helicase activity"/>
    <property type="evidence" value="ECO:0007669"/>
    <property type="project" value="TreeGrafter"/>
</dbReference>
<gene>
    <name evidence="3" type="ORF">GPM918_LOCUS33770</name>
    <name evidence="2" type="ORF">OVA965_LOCUS27043</name>
    <name evidence="5" type="ORF">SRO942_LOCUS34459</name>
    <name evidence="4" type="ORF">TMI583_LOCUS27784</name>
</gene>
<dbReference type="PANTHER" id="PTHR18934:SF85">
    <property type="entry name" value="ATP-DEPENDENT RNA HELICASE DHX8"/>
    <property type="match status" value="1"/>
</dbReference>
<keyword evidence="6" id="KW-1185">Reference proteome</keyword>
<accession>A0A815MHL0</accession>
<proteinExistence type="predicted"/>
<evidence type="ECO:0000313" key="3">
    <source>
        <dbReference type="EMBL" id="CAF1423049.1"/>
    </source>
</evidence>
<evidence type="ECO:0000256" key="1">
    <source>
        <dbReference type="SAM" id="MobiDB-lite"/>
    </source>
</evidence>
<dbReference type="OrthoDB" id="10253254at2759"/>
<dbReference type="InterPro" id="IPR027417">
    <property type="entry name" value="P-loop_NTPase"/>
</dbReference>
<dbReference type="PANTHER" id="PTHR18934">
    <property type="entry name" value="ATP-DEPENDENT RNA HELICASE"/>
    <property type="match status" value="1"/>
</dbReference>
<evidence type="ECO:0000313" key="5">
    <source>
        <dbReference type="EMBL" id="CAF4305202.1"/>
    </source>
</evidence>